<dbReference type="EMBL" id="CM037629">
    <property type="protein sequence ID" value="KAH7990301.1"/>
    <property type="molecule type" value="Genomic_DNA"/>
</dbReference>
<organism evidence="1 2">
    <name type="scientific">Sphaerodactylus townsendi</name>
    <dbReference type="NCBI Taxonomy" id="933632"/>
    <lineage>
        <taxon>Eukaryota</taxon>
        <taxon>Metazoa</taxon>
        <taxon>Chordata</taxon>
        <taxon>Craniata</taxon>
        <taxon>Vertebrata</taxon>
        <taxon>Euteleostomi</taxon>
        <taxon>Lepidosauria</taxon>
        <taxon>Squamata</taxon>
        <taxon>Bifurcata</taxon>
        <taxon>Gekkota</taxon>
        <taxon>Sphaerodactylidae</taxon>
        <taxon>Sphaerodactylus</taxon>
    </lineage>
</organism>
<keyword evidence="2" id="KW-1185">Reference proteome</keyword>
<dbReference type="Proteomes" id="UP000827872">
    <property type="component" value="Linkage Group LG16"/>
</dbReference>
<evidence type="ECO:0000313" key="1">
    <source>
        <dbReference type="EMBL" id="KAH7990301.1"/>
    </source>
</evidence>
<protein>
    <submittedName>
        <fullName evidence="1">Uncharacterized protein</fullName>
    </submittedName>
</protein>
<proteinExistence type="predicted"/>
<gene>
    <name evidence="1" type="ORF">K3G42_005192</name>
</gene>
<accession>A0ACB8EDX3</accession>
<evidence type="ECO:0000313" key="2">
    <source>
        <dbReference type="Proteomes" id="UP000827872"/>
    </source>
</evidence>
<name>A0ACB8EDX3_9SAUR</name>
<sequence length="448" mass="51972">MRLLLKTLLLGWLCGAFAAEESCEGRCDQGFDDHKKCQCDDLCVYYQSCCSDYLTVCKPKVTRGDVFVRPEDEYLDYDYDVNLNATTTTANPFSEPVSSEPWPTEESWPQESWPTGESEVAVDPTFSPETVTEEAEEESLCSEEPFDAFTALKNGSVYAFRGKYFYELDEKSARPGYPKLIQDVWGIEGPIDAAFTRINCQGKTYFFKGSQYWRFENGVLEPDSPRNISEGFTGIPEDIDAAFALPAQNYFSSERVYFFKGKRYWSYDFEKQPSRKDCEETSPSLVFDHFALLQDDSWEQIFVQLFGSLRNSGASKPRYISQDWRGVPSHLDAAMVGRIYLAQSPSKRRSKKRSSRRNRKKYRNRRRWGRWKSSAWEWSSDTSSESMDLDWLLGPPSSCEPFQSVYFFVGDKYYRLNLRTKRVDFVFPRYPRSIAKYWLGCPSDVERV</sequence>
<comment type="caution">
    <text evidence="1">The sequence shown here is derived from an EMBL/GenBank/DDBJ whole genome shotgun (WGS) entry which is preliminary data.</text>
</comment>
<reference evidence="1" key="1">
    <citation type="submission" date="2021-08" db="EMBL/GenBank/DDBJ databases">
        <title>The first chromosome-level gecko genome reveals the dynamic sex chromosomes of Neotropical dwarf geckos (Sphaerodactylidae: Sphaerodactylus).</title>
        <authorList>
            <person name="Pinto B.J."/>
            <person name="Keating S.E."/>
            <person name="Gamble T."/>
        </authorList>
    </citation>
    <scope>NUCLEOTIDE SEQUENCE</scope>
    <source>
        <strain evidence="1">TG3544</strain>
    </source>
</reference>